<dbReference type="KEGG" id="kak:Kalk_12775"/>
<dbReference type="RefSeq" id="WP_101894624.1">
    <property type="nucleotide sequence ID" value="NZ_CP022684.1"/>
</dbReference>
<evidence type="ECO:0000313" key="2">
    <source>
        <dbReference type="EMBL" id="AUM13245.1"/>
    </source>
</evidence>
<dbReference type="Proteomes" id="UP000235116">
    <property type="component" value="Chromosome"/>
</dbReference>
<organism evidence="2 3">
    <name type="scientific">Ketobacter alkanivorans</name>
    <dbReference type="NCBI Taxonomy" id="1917421"/>
    <lineage>
        <taxon>Bacteria</taxon>
        <taxon>Pseudomonadati</taxon>
        <taxon>Pseudomonadota</taxon>
        <taxon>Gammaproteobacteria</taxon>
        <taxon>Pseudomonadales</taxon>
        <taxon>Ketobacteraceae</taxon>
        <taxon>Ketobacter</taxon>
    </lineage>
</organism>
<evidence type="ECO:0000313" key="3">
    <source>
        <dbReference type="Proteomes" id="UP000235116"/>
    </source>
</evidence>
<dbReference type="InterPro" id="IPR025983">
    <property type="entry name" value="Cys_rich_CPCC"/>
</dbReference>
<dbReference type="AlphaFoldDB" id="A0A2K9LP56"/>
<reference evidence="3" key="1">
    <citation type="submission" date="2017-08" db="EMBL/GenBank/DDBJ databases">
        <title>Direct submision.</title>
        <authorList>
            <person name="Kim S.-J."/>
            <person name="Rhee S.-K."/>
        </authorList>
    </citation>
    <scope>NUCLEOTIDE SEQUENCE [LARGE SCALE GENOMIC DNA]</scope>
    <source>
        <strain evidence="3">GI5</strain>
    </source>
</reference>
<accession>A0A2K9LP56</accession>
<dbReference type="EMBL" id="CP022684">
    <property type="protein sequence ID" value="AUM13245.1"/>
    <property type="molecule type" value="Genomic_DNA"/>
</dbReference>
<gene>
    <name evidence="2" type="ORF">Kalk_12775</name>
</gene>
<protein>
    <recommendedName>
        <fullName evidence="1">Cysteine-rich CPCC domain-containing protein</fullName>
    </recommendedName>
</protein>
<dbReference type="OrthoDB" id="1456570at2"/>
<keyword evidence="3" id="KW-1185">Reference proteome</keyword>
<sequence length="96" mass="10772">MKFTCPCCGYKSLEENKNTCKVCDWINDPYQAMDPDQTVGPNAESLRWAQFHFKGSKKTVSGFEKDTKWCAFAAPVNLANSAGLVIKYFNGKYSSN</sequence>
<evidence type="ECO:0000259" key="1">
    <source>
        <dbReference type="Pfam" id="PF14206"/>
    </source>
</evidence>
<proteinExistence type="predicted"/>
<dbReference type="Pfam" id="PF14206">
    <property type="entry name" value="Cys_rich_CPCC"/>
    <property type="match status" value="1"/>
</dbReference>
<feature type="domain" description="Cysteine-rich CPCC" evidence="1">
    <location>
        <begin position="3"/>
        <end position="54"/>
    </location>
</feature>
<name>A0A2K9LP56_9GAMM</name>